<dbReference type="EMBL" id="CP022674">
    <property type="protein sequence ID" value="AXI29753.1"/>
    <property type="molecule type" value="Genomic_DNA"/>
</dbReference>
<evidence type="ECO:0000259" key="1">
    <source>
        <dbReference type="Pfam" id="PF01935"/>
    </source>
</evidence>
<dbReference type="Proteomes" id="UP000253834">
    <property type="component" value="Chromosome"/>
</dbReference>
<dbReference type="REBASE" id="264831">
    <property type="entry name" value="BmeSR7DptHP"/>
</dbReference>
<reference evidence="2 3" key="1">
    <citation type="submission" date="2017-07" db="EMBL/GenBank/DDBJ databases">
        <title>Isolation and development of strain Bacillus megaterium SR7 for enhanced growth and metabolite production under supercritical carbon dioxide.</title>
        <authorList>
            <person name="Freedman A.J.E."/>
            <person name="Peet K.C."/>
            <person name="Boock J.T."/>
            <person name="Penn K."/>
            <person name="Prather K.L.J."/>
            <person name="Thompson J.R."/>
        </authorList>
    </citation>
    <scope>NUCLEOTIDE SEQUENCE [LARGE SCALE GENOMIC DNA]</scope>
    <source>
        <strain evidence="2 3">SR7</strain>
    </source>
</reference>
<dbReference type="InterPro" id="IPR002789">
    <property type="entry name" value="HerA_central"/>
</dbReference>
<feature type="domain" description="Helicase HerA central" evidence="1">
    <location>
        <begin position="1355"/>
        <end position="1561"/>
    </location>
</feature>
<dbReference type="InterPro" id="IPR008571">
    <property type="entry name" value="HerA-like"/>
</dbReference>
<dbReference type="Pfam" id="PF01935">
    <property type="entry name" value="DUF87"/>
    <property type="match status" value="1"/>
</dbReference>
<sequence>MLNQFYKYLSDELIHYLKKASFKAGERFYLQFDNEEQVNQFYNVLQVTEFSQSFQYQHQQGSPYQTFLLKLPGKANVVVAATSESVTPDFLVTLRNQVGEQKGVWENTALLSICYETLDSIRGGSSDLQKEGMPFNVKTVLATLKEKIEDSHLERANKEVLIFHLSKKLDEAFVQSSLWDYEEILGFLRQGQINQEDYAHLGLFFDKTLEQYTPTQMRRRLEDNYSLFEKVQHIHEYENLEVQLEKNFGDKGVHALKKETWKEEEYGKVKEWNEEGIKPQRMLNYVESPYKLTKEKLLYWDKPNKDTKAGQKKRHIIVFNPTKQKEVNLIFEFDDRLKKEFIHKKSERHCVVSGKKLLVSLEHQPGTTTFCQVVYAHNNQSKSKYDFNIVIVECEPPFLQDIKTLYEINVRTSKIVINKKEDEIVFGDKSNGIVELFIEEENQKIEEQKNAFRISASSSAWNDDTLKFELQIMDSLIPFIIKEETSRVTPIFGSRVWKLKRERQEDFQYDENTNKLKQGTVEFSAREEFKQYLLDEYVWIAEGLLFARRDVTGLENSALNIHESVEQAYKNLINYYQSHDQVPSLTYMNEELYNLSLTYVNTFINQIANITENTILPEEIKNLFKLGSIIENNRILFTPLHPLNVAYQLQVSESLKNEKVDMHILNRLNPNNLLPYIYGKGADLYRPVTQKDAPEWLIYEPLKKVAIGESNAFLSNVVEEKLTQFVEHFQYLFIKNSKSPIQINVINITNDREVVKGLINFIKKQIDKKGPAEIVPIEVALHSNPYLISSFERFSSFENVEEFEDAFGVSLNTKKLDSTDVLRLIRENILYYRPMDNQAYGYAHISFYKMLSNDLPARNTVEEIGAGSSLDGLLSSVSFLETAHDYRTGFGLKNVSGPLNPLLQVAKVLNELASNLESGGTNPYRKNETIVTRTASYDEDILSHLYDASYWVTFIEPNVDLNFFQTSSKNLLVIHYSDQYSSSAQYDAITVTNKSEQYKLIIEQYLSAKGIPVTDNGIETAIKSFNTLNGEWLLRIIGSKGQFSREKLSIISAIKYIISTLDHESIFWVPVSLEEILRIAGAVRLTKSEGVFSAKNLNVNGVHSDDLLLIGVEIEGENVKLHYYPVEVKIGNNLDSTISKAREQINKTYNLFNKQLAKHNEDGEYLFKNMFFRNFFSQLLISNVEKLIVNSIWPEKQYEKVERLKEKLLNDNYQIADNLQEFIGKGAVLSFKKEQNWRAVNLEDDILIVELTEEDGYEGIMVELQALKEQIIGGQTDIRVEKLLAHNYNSAKQVEVKGKIINHSQLTISATEEAVNKNIENVTTDFSTMDLKDIRVLLGAVEGSKKEIYWEYGHSELANRHILISGKSGQGKSYFIQCLLLELAQKGISNIIFDYTDGFKNSKLESHFKEKLSGRLEQFIVAKDGFPINPFKRNKKELDENLYIDEDNTDIAERIKAVFSSIFKDLGIQQQNAIYEAVLRGLDKYKEGMNLELLLNELEQDNSGPAKTARSQIKPLIDKNPFNNENQYNWSEILADKGKVFIVQLTGYSREVQMMITEFILWDMWNHQLNHGDKHRPLPVVLDEAQNLDHREYSPSAKILTEGRKFGWSGWYATQSLKGQFSTDEISRLQNSSQKVYFMPPENEISSIASNLSQDNMSRKEWEKKLSTLKKGQCIVVGPMLQADGTLKQNSPVVINITSLENRLI</sequence>
<name>A0AA86II05_PRIMG</name>
<dbReference type="PANTHER" id="PTHR42957:SF1">
    <property type="entry name" value="HELICASE MJ1565-RELATED"/>
    <property type="match status" value="1"/>
</dbReference>
<organism evidence="2 3">
    <name type="scientific">Priestia megaterium</name>
    <name type="common">Bacillus megaterium</name>
    <dbReference type="NCBI Taxonomy" id="1404"/>
    <lineage>
        <taxon>Bacteria</taxon>
        <taxon>Bacillati</taxon>
        <taxon>Bacillota</taxon>
        <taxon>Bacilli</taxon>
        <taxon>Bacillales</taxon>
        <taxon>Bacillaceae</taxon>
        <taxon>Priestia</taxon>
    </lineage>
</organism>
<dbReference type="Gene3D" id="3.40.50.300">
    <property type="entry name" value="P-loop containing nucleotide triphosphate hydrolases"/>
    <property type="match status" value="2"/>
</dbReference>
<dbReference type="InterPro" id="IPR017646">
    <property type="entry name" value="Dnd_assoc_2"/>
</dbReference>
<dbReference type="InterPro" id="IPR027417">
    <property type="entry name" value="P-loop_NTPase"/>
</dbReference>
<dbReference type="PANTHER" id="PTHR42957">
    <property type="entry name" value="HELICASE MJ1565-RELATED"/>
    <property type="match status" value="1"/>
</dbReference>
<proteinExistence type="predicted"/>
<accession>A0AA86II05</accession>
<protein>
    <submittedName>
        <fullName evidence="2">DNA phosphorothioation-dependent restriction protein DptH</fullName>
    </submittedName>
</protein>
<dbReference type="CDD" id="cd01127">
    <property type="entry name" value="TrwB_TraG_TraD_VirD4"/>
    <property type="match status" value="1"/>
</dbReference>
<gene>
    <name evidence="2" type="primary">dptH</name>
    <name evidence="2" type="ORF">CIB87_12290</name>
</gene>
<evidence type="ECO:0000313" key="3">
    <source>
        <dbReference type="Proteomes" id="UP000253834"/>
    </source>
</evidence>
<dbReference type="RefSeq" id="WP_114895685.1">
    <property type="nucleotide sequence ID" value="NZ_CP022674.1"/>
</dbReference>
<dbReference type="SUPFAM" id="SSF52540">
    <property type="entry name" value="P-loop containing nucleoside triphosphate hydrolases"/>
    <property type="match status" value="1"/>
</dbReference>
<dbReference type="NCBIfam" id="TIGR03237">
    <property type="entry name" value="dnd_assoc_2"/>
    <property type="match status" value="1"/>
</dbReference>
<evidence type="ECO:0000313" key="2">
    <source>
        <dbReference type="EMBL" id="AXI29753.1"/>
    </source>
</evidence>